<dbReference type="PANTHER" id="PTHR43792:SF1">
    <property type="entry name" value="N-ACETYLTRANSFERASE DOMAIN-CONTAINING PROTEIN"/>
    <property type="match status" value="1"/>
</dbReference>
<accession>A0A839ADI8</accession>
<dbReference type="GO" id="GO:0016747">
    <property type="term" value="F:acyltransferase activity, transferring groups other than amino-acyl groups"/>
    <property type="evidence" value="ECO:0007669"/>
    <property type="project" value="InterPro"/>
</dbReference>
<keyword evidence="3" id="KW-1185">Reference proteome</keyword>
<sequence>MLQTKRLRLRRWKEADIDPFAEICSDPDVMRWIGNGRTRSRQECVDAIERFERHWQEKGVGLFAVDLLETNALIGFSGFLEPDYLPGIMPAIEIGWRLKRDCWGKGLATEGARAALDFGMTEGGLQRVISLHQVGNEASGRVMQKIGMQFLRETVEPDTGRMVRVYEIVRDEKE</sequence>
<organism evidence="2 3">
    <name type="scientific">Stappia albiluteola</name>
    <dbReference type="NCBI Taxonomy" id="2758565"/>
    <lineage>
        <taxon>Bacteria</taxon>
        <taxon>Pseudomonadati</taxon>
        <taxon>Pseudomonadota</taxon>
        <taxon>Alphaproteobacteria</taxon>
        <taxon>Hyphomicrobiales</taxon>
        <taxon>Stappiaceae</taxon>
        <taxon>Stappia</taxon>
    </lineage>
</organism>
<evidence type="ECO:0000313" key="2">
    <source>
        <dbReference type="EMBL" id="MBA5776887.1"/>
    </source>
</evidence>
<dbReference type="EMBL" id="JACFXV010000043">
    <property type="protein sequence ID" value="MBA5776887.1"/>
    <property type="molecule type" value="Genomic_DNA"/>
</dbReference>
<dbReference type="PANTHER" id="PTHR43792">
    <property type="entry name" value="GNAT FAMILY, PUTATIVE (AFU_ORTHOLOGUE AFUA_3G00765)-RELATED-RELATED"/>
    <property type="match status" value="1"/>
</dbReference>
<gene>
    <name evidence="2" type="ORF">H2509_07060</name>
</gene>
<evidence type="ECO:0000313" key="3">
    <source>
        <dbReference type="Proteomes" id="UP000541109"/>
    </source>
</evidence>
<reference evidence="2 3" key="1">
    <citation type="submission" date="2020-07" db="EMBL/GenBank/DDBJ databases">
        <title>Stappia sp., F7233, whole genome shotgun sequencing project.</title>
        <authorList>
            <person name="Jiang S."/>
            <person name="Liu Z.W."/>
            <person name="Du Z.J."/>
        </authorList>
    </citation>
    <scope>NUCLEOTIDE SEQUENCE [LARGE SCALE GENOMIC DNA]</scope>
    <source>
        <strain evidence="2 3">F7233</strain>
    </source>
</reference>
<feature type="domain" description="N-acetyltransferase" evidence="1">
    <location>
        <begin position="7"/>
        <end position="167"/>
    </location>
</feature>
<protein>
    <submittedName>
        <fullName evidence="2">GNAT family N-acetyltransferase</fullName>
    </submittedName>
</protein>
<dbReference type="InterPro" id="IPR051531">
    <property type="entry name" value="N-acetyltransferase"/>
</dbReference>
<proteinExistence type="predicted"/>
<dbReference type="Gene3D" id="3.40.630.30">
    <property type="match status" value="1"/>
</dbReference>
<dbReference type="AlphaFoldDB" id="A0A839ADI8"/>
<evidence type="ECO:0000259" key="1">
    <source>
        <dbReference type="PROSITE" id="PS51186"/>
    </source>
</evidence>
<dbReference type="SUPFAM" id="SSF55729">
    <property type="entry name" value="Acyl-CoA N-acyltransferases (Nat)"/>
    <property type="match status" value="1"/>
</dbReference>
<dbReference type="Proteomes" id="UP000541109">
    <property type="component" value="Unassembled WGS sequence"/>
</dbReference>
<dbReference type="InterPro" id="IPR000182">
    <property type="entry name" value="GNAT_dom"/>
</dbReference>
<dbReference type="InterPro" id="IPR016181">
    <property type="entry name" value="Acyl_CoA_acyltransferase"/>
</dbReference>
<name>A0A839ADI8_9HYPH</name>
<dbReference type="RefSeq" id="WP_182163662.1">
    <property type="nucleotide sequence ID" value="NZ_JACFXV010000043.1"/>
</dbReference>
<dbReference type="Pfam" id="PF13302">
    <property type="entry name" value="Acetyltransf_3"/>
    <property type="match status" value="1"/>
</dbReference>
<dbReference type="PROSITE" id="PS51186">
    <property type="entry name" value="GNAT"/>
    <property type="match status" value="1"/>
</dbReference>
<comment type="caution">
    <text evidence="2">The sequence shown here is derived from an EMBL/GenBank/DDBJ whole genome shotgun (WGS) entry which is preliminary data.</text>
</comment>
<keyword evidence="2" id="KW-0808">Transferase</keyword>